<evidence type="ECO:0000256" key="7">
    <source>
        <dbReference type="ARBA" id="ARBA00022801"/>
    </source>
</evidence>
<reference evidence="12 13" key="1">
    <citation type="submission" date="2016-07" db="EMBL/GenBank/DDBJ databases">
        <title>Draft genome sequence of Prauserella muralis DSM 45305, isolated from a mould-covered wall in an indoor environment.</title>
        <authorList>
            <person name="Ruckert C."/>
            <person name="Albersmeier A."/>
            <person name="Jiang C.-L."/>
            <person name="Jiang Y."/>
            <person name="Kalinowski J."/>
            <person name="Schneider O."/>
            <person name="Winkler A."/>
            <person name="Zotchev S.B."/>
        </authorList>
    </citation>
    <scope>NUCLEOTIDE SEQUENCE [LARGE SCALE GENOMIC DNA]</scope>
    <source>
        <strain evidence="12 13">DSM 45305</strain>
    </source>
</reference>
<sequence length="319" mass="34755">MPELYPPLAPHEHGMLDVGDGNRLYWECSGNPDGTPAVVLHGGPGSGSAPLTRRLFDPAAYRIVLFDQRGAGRSIPHVSDPAADLAVNTTWHLVADLERLREHLGIERWLLLGGSWGATLALAYAETHPGRVSGLVLRGVFTARRRELDWLYQNGAGHLFPEEWARYLAPVPEDERHDLLGAYQRLVEHPDPGVRQRAAVAWSAWEGAIVSVVPQEGYRAGYGTPRFAVPFARIALHYFTHGAWLEEGRLITEAGKLAGIPGRIVQGRYDLVCPPATAYELHQAWPGSELTVLEGAGHAVTDPGMLAALRAATDAFAGR</sequence>
<evidence type="ECO:0000256" key="1">
    <source>
        <dbReference type="ARBA" id="ARBA00001585"/>
    </source>
</evidence>
<evidence type="ECO:0000256" key="10">
    <source>
        <dbReference type="RuleBase" id="RU003421"/>
    </source>
</evidence>
<dbReference type="RefSeq" id="WP_112280863.1">
    <property type="nucleotide sequence ID" value="NZ_MASW01000001.1"/>
</dbReference>
<protein>
    <recommendedName>
        <fullName evidence="8 10">Proline iminopeptidase</fullName>
        <shortName evidence="8">PIP</shortName>
        <ecNumber evidence="8 10">3.4.11.5</ecNumber>
    </recommendedName>
    <alternativeName>
        <fullName evidence="8">Prolyl aminopeptidase</fullName>
    </alternativeName>
</protein>
<dbReference type="NCBIfam" id="TIGR01249">
    <property type="entry name" value="pro_imino_pep_1"/>
    <property type="match status" value="1"/>
</dbReference>
<evidence type="ECO:0000313" key="12">
    <source>
        <dbReference type="EMBL" id="PXY32847.1"/>
    </source>
</evidence>
<evidence type="ECO:0000256" key="6">
    <source>
        <dbReference type="ARBA" id="ARBA00022670"/>
    </source>
</evidence>
<dbReference type="InterPro" id="IPR029058">
    <property type="entry name" value="AB_hydrolase_fold"/>
</dbReference>
<dbReference type="SUPFAM" id="SSF53474">
    <property type="entry name" value="alpha/beta-Hydrolases"/>
    <property type="match status" value="1"/>
</dbReference>
<dbReference type="EMBL" id="MASW01000001">
    <property type="protein sequence ID" value="PXY32847.1"/>
    <property type="molecule type" value="Genomic_DNA"/>
</dbReference>
<evidence type="ECO:0000256" key="2">
    <source>
        <dbReference type="ARBA" id="ARBA00004496"/>
    </source>
</evidence>
<feature type="domain" description="AB hydrolase-1" evidence="11">
    <location>
        <begin position="38"/>
        <end position="300"/>
    </location>
</feature>
<dbReference type="Gene3D" id="3.40.50.1820">
    <property type="entry name" value="alpha/beta hydrolase"/>
    <property type="match status" value="1"/>
</dbReference>
<dbReference type="AlphaFoldDB" id="A0A2V4BBW6"/>
<feature type="active site" evidence="9">
    <location>
        <position position="270"/>
    </location>
</feature>
<dbReference type="Proteomes" id="UP000249915">
    <property type="component" value="Unassembled WGS sequence"/>
</dbReference>
<evidence type="ECO:0000256" key="4">
    <source>
        <dbReference type="ARBA" id="ARBA00022438"/>
    </source>
</evidence>
<feature type="active site" description="Nucleophile" evidence="9">
    <location>
        <position position="115"/>
    </location>
</feature>
<evidence type="ECO:0000256" key="9">
    <source>
        <dbReference type="PIRSR" id="PIRSR006431-1"/>
    </source>
</evidence>
<dbReference type="PANTHER" id="PTHR43722:SF1">
    <property type="entry name" value="PROLINE IMINOPEPTIDASE"/>
    <property type="match status" value="1"/>
</dbReference>
<dbReference type="PIRSF" id="PIRSF006431">
    <property type="entry name" value="Pept_S33"/>
    <property type="match status" value="1"/>
</dbReference>
<evidence type="ECO:0000256" key="3">
    <source>
        <dbReference type="ARBA" id="ARBA00010088"/>
    </source>
</evidence>
<dbReference type="OrthoDB" id="9796770at2"/>
<feature type="active site" description="Proton donor" evidence="9">
    <location>
        <position position="298"/>
    </location>
</feature>
<dbReference type="PRINTS" id="PR00793">
    <property type="entry name" value="PROAMNOPTASE"/>
</dbReference>
<evidence type="ECO:0000256" key="8">
    <source>
        <dbReference type="PIRNR" id="PIRNR006431"/>
    </source>
</evidence>
<keyword evidence="4 8" id="KW-0031">Aminopeptidase</keyword>
<dbReference type="PANTHER" id="PTHR43722">
    <property type="entry name" value="PROLINE IMINOPEPTIDASE"/>
    <property type="match status" value="1"/>
</dbReference>
<keyword evidence="5 8" id="KW-0963">Cytoplasm</keyword>
<proteinExistence type="inferred from homology"/>
<comment type="caution">
    <text evidence="12">The sequence shown here is derived from an EMBL/GenBank/DDBJ whole genome shotgun (WGS) entry which is preliminary data.</text>
</comment>
<evidence type="ECO:0000259" key="11">
    <source>
        <dbReference type="Pfam" id="PF00561"/>
    </source>
</evidence>
<comment type="catalytic activity">
    <reaction evidence="1 8 10">
        <text>Release of N-terminal proline from a peptide.</text>
        <dbReference type="EC" id="3.4.11.5"/>
    </reaction>
</comment>
<dbReference type="InterPro" id="IPR005944">
    <property type="entry name" value="Pro_iminopeptidase"/>
</dbReference>
<dbReference type="GO" id="GO:0006508">
    <property type="term" value="P:proteolysis"/>
    <property type="evidence" value="ECO:0007669"/>
    <property type="project" value="UniProtKB-KW"/>
</dbReference>
<dbReference type="PRINTS" id="PR00111">
    <property type="entry name" value="ABHYDROLASE"/>
</dbReference>
<keyword evidence="13" id="KW-1185">Reference proteome</keyword>
<dbReference type="GO" id="GO:0005737">
    <property type="term" value="C:cytoplasm"/>
    <property type="evidence" value="ECO:0007669"/>
    <property type="project" value="UniProtKB-SubCell"/>
</dbReference>
<name>A0A2V4BBW6_9PSEU</name>
<evidence type="ECO:0000313" key="13">
    <source>
        <dbReference type="Proteomes" id="UP000249915"/>
    </source>
</evidence>
<gene>
    <name evidence="12" type="ORF">BAY60_09805</name>
</gene>
<dbReference type="Pfam" id="PF00561">
    <property type="entry name" value="Abhydrolase_1"/>
    <property type="match status" value="1"/>
</dbReference>
<dbReference type="GO" id="GO:0004177">
    <property type="term" value="F:aminopeptidase activity"/>
    <property type="evidence" value="ECO:0007669"/>
    <property type="project" value="UniProtKB-UniRule"/>
</dbReference>
<dbReference type="EC" id="3.4.11.5" evidence="8 10"/>
<dbReference type="InterPro" id="IPR000073">
    <property type="entry name" value="AB_hydrolase_1"/>
</dbReference>
<evidence type="ECO:0000256" key="5">
    <source>
        <dbReference type="ARBA" id="ARBA00022490"/>
    </source>
</evidence>
<comment type="similarity">
    <text evidence="3 8 10">Belongs to the peptidase S33 family.</text>
</comment>
<organism evidence="12 13">
    <name type="scientific">Prauserella muralis</name>
    <dbReference type="NCBI Taxonomy" id="588067"/>
    <lineage>
        <taxon>Bacteria</taxon>
        <taxon>Bacillati</taxon>
        <taxon>Actinomycetota</taxon>
        <taxon>Actinomycetes</taxon>
        <taxon>Pseudonocardiales</taxon>
        <taxon>Pseudonocardiaceae</taxon>
        <taxon>Prauserella</taxon>
    </lineage>
</organism>
<comment type="subcellular location">
    <subcellularLocation>
        <location evidence="2 8">Cytoplasm</location>
    </subcellularLocation>
</comment>
<dbReference type="InterPro" id="IPR002410">
    <property type="entry name" value="Peptidase_S33"/>
</dbReference>
<accession>A0A2V4BBW6</accession>
<keyword evidence="6 8" id="KW-0645">Protease</keyword>
<keyword evidence="7 8" id="KW-0378">Hydrolase</keyword>